<protein>
    <submittedName>
        <fullName evidence="4">Lytic transglycosylase domain-containing protein</fullName>
    </submittedName>
</protein>
<dbReference type="InterPro" id="IPR031304">
    <property type="entry name" value="SLT_2"/>
</dbReference>
<evidence type="ECO:0000256" key="1">
    <source>
        <dbReference type="SAM" id="MobiDB-lite"/>
    </source>
</evidence>
<dbReference type="CDD" id="cd13399">
    <property type="entry name" value="Slt35-like"/>
    <property type="match status" value="1"/>
</dbReference>
<dbReference type="EMBL" id="JBIRUQ010000003">
    <property type="protein sequence ID" value="MFI1462140.1"/>
    <property type="molecule type" value="Genomic_DNA"/>
</dbReference>
<comment type="caution">
    <text evidence="4">The sequence shown here is derived from an EMBL/GenBank/DDBJ whole genome shotgun (WGS) entry which is preliminary data.</text>
</comment>
<feature type="domain" description="Transglycosylase SLT" evidence="3">
    <location>
        <begin position="188"/>
        <end position="232"/>
    </location>
</feature>
<dbReference type="InterPro" id="IPR023346">
    <property type="entry name" value="Lysozyme-like_dom_sf"/>
</dbReference>
<feature type="signal peptide" evidence="2">
    <location>
        <begin position="1"/>
        <end position="30"/>
    </location>
</feature>
<reference evidence="4 5" key="1">
    <citation type="submission" date="2024-10" db="EMBL/GenBank/DDBJ databases">
        <title>The Natural Products Discovery Center: Release of the First 8490 Sequenced Strains for Exploring Actinobacteria Biosynthetic Diversity.</title>
        <authorList>
            <person name="Kalkreuter E."/>
            <person name="Kautsar S.A."/>
            <person name="Yang D."/>
            <person name="Bader C.D."/>
            <person name="Teijaro C.N."/>
            <person name="Fluegel L."/>
            <person name="Davis C.M."/>
            <person name="Simpson J.R."/>
            <person name="Lauterbach L."/>
            <person name="Steele A.D."/>
            <person name="Gui C."/>
            <person name="Meng S."/>
            <person name="Li G."/>
            <person name="Viehrig K."/>
            <person name="Ye F."/>
            <person name="Su P."/>
            <person name="Kiefer A.F."/>
            <person name="Nichols A."/>
            <person name="Cepeda A.J."/>
            <person name="Yan W."/>
            <person name="Fan B."/>
            <person name="Jiang Y."/>
            <person name="Adhikari A."/>
            <person name="Zheng C.-J."/>
            <person name="Schuster L."/>
            <person name="Cowan T.M."/>
            <person name="Smanski M.J."/>
            <person name="Chevrette M.G."/>
            <person name="De Carvalho L.P.S."/>
            <person name="Shen B."/>
        </authorList>
    </citation>
    <scope>NUCLEOTIDE SEQUENCE [LARGE SCALE GENOMIC DNA]</scope>
    <source>
        <strain evidence="4 5">NPDC020568</strain>
    </source>
</reference>
<evidence type="ECO:0000256" key="2">
    <source>
        <dbReference type="SAM" id="SignalP"/>
    </source>
</evidence>
<dbReference type="Gene3D" id="1.10.530.10">
    <property type="match status" value="1"/>
</dbReference>
<dbReference type="InterPro" id="IPR043426">
    <property type="entry name" value="MltB-like"/>
</dbReference>
<sequence>MGRHRRRRRRALPRISVVTLTGLLPTGVFAVAHPPEEVADVPESDLARGVKGVAENPSPTPRLSVPRPPPPVFVPLKEAKPAPPPPPPPVVSVPASGVGDIPAVAVAAYRNSAVVLGAESPACGLPWTLLAGIGRIESGHAFGALADGAGNPVQPIYGPVLDGTLDGNEIITDTDDGLLDGSTTHDRAVGPMQFIPETWGYYASDGNGDGVTDPQNIFDATLAAGRYLCAGGAELDHREQWERAILRYNNSVAYVVSVLAWEETYRNGSGPSAAG</sequence>
<name>A0ABW7TSA2_9NOCA</name>
<proteinExistence type="predicted"/>
<evidence type="ECO:0000313" key="5">
    <source>
        <dbReference type="Proteomes" id="UP001611263"/>
    </source>
</evidence>
<keyword evidence="2" id="KW-0732">Signal</keyword>
<keyword evidence="5" id="KW-1185">Reference proteome</keyword>
<organism evidence="4 5">
    <name type="scientific">Nocardia carnea</name>
    <dbReference type="NCBI Taxonomy" id="37328"/>
    <lineage>
        <taxon>Bacteria</taxon>
        <taxon>Bacillati</taxon>
        <taxon>Actinomycetota</taxon>
        <taxon>Actinomycetes</taxon>
        <taxon>Mycobacteriales</taxon>
        <taxon>Nocardiaceae</taxon>
        <taxon>Nocardia</taxon>
    </lineage>
</organism>
<dbReference type="SUPFAM" id="SSF53955">
    <property type="entry name" value="Lysozyme-like"/>
    <property type="match status" value="1"/>
</dbReference>
<dbReference type="GeneID" id="93508973"/>
<gene>
    <name evidence="4" type="ORF">ACH4WX_15615</name>
</gene>
<dbReference type="Pfam" id="PF13406">
    <property type="entry name" value="SLT_2"/>
    <property type="match status" value="1"/>
</dbReference>
<evidence type="ECO:0000259" key="3">
    <source>
        <dbReference type="Pfam" id="PF13406"/>
    </source>
</evidence>
<feature type="region of interest" description="Disordered" evidence="1">
    <location>
        <begin position="51"/>
        <end position="70"/>
    </location>
</feature>
<dbReference type="PANTHER" id="PTHR30163:SF8">
    <property type="entry name" value="LYTIC MUREIN TRANSGLYCOSYLASE"/>
    <property type="match status" value="1"/>
</dbReference>
<accession>A0ABW7TSA2</accession>
<dbReference type="Proteomes" id="UP001611263">
    <property type="component" value="Unassembled WGS sequence"/>
</dbReference>
<dbReference type="RefSeq" id="WP_033242760.1">
    <property type="nucleotide sequence ID" value="NZ_JBIRUQ010000003.1"/>
</dbReference>
<feature type="chain" id="PRO_5046245128" evidence="2">
    <location>
        <begin position="31"/>
        <end position="275"/>
    </location>
</feature>
<dbReference type="PANTHER" id="PTHR30163">
    <property type="entry name" value="MEMBRANE-BOUND LYTIC MUREIN TRANSGLYCOSYLASE B"/>
    <property type="match status" value="1"/>
</dbReference>
<evidence type="ECO:0000313" key="4">
    <source>
        <dbReference type="EMBL" id="MFI1462140.1"/>
    </source>
</evidence>